<reference evidence="1" key="1">
    <citation type="submission" date="2021-11" db="EMBL/GenBank/DDBJ databases">
        <title>Description of a new species Pelosinus isolated from the bottom sediments of Lake Baikal.</title>
        <authorList>
            <person name="Zakharyuk A."/>
        </authorList>
    </citation>
    <scope>NUCLEOTIDE SEQUENCE</scope>
    <source>
        <strain evidence="1">Bkl1</strain>
    </source>
</reference>
<name>A0ABS8HZY4_9FIRM</name>
<protein>
    <submittedName>
        <fullName evidence="1">Terminase B</fullName>
    </submittedName>
</protein>
<sequence>CERTDKENIEMLKRKYGADSNAVKVRVKGDFPDQEDDVFIQLYLVMRGINTDYDDDSEVDSIDIACDVAREGEDETVIGTKLNQKVLPFVIRHGQDTMKTVGDIMRIANKLHDRYSHVIIPVKIDDTGVGGGVTDRLKEIVKLENLTWLRIIPCKFGIPVKHKYYYDTTTIMASIVKDLLNEFDEAGNKKACELCLPNDDELIVQLTTRKYGIYESKGRLKLESKKEMKKRGLKSPDRADCLFLLCLPVAIEPTIKRERKHRF</sequence>
<evidence type="ECO:0000313" key="2">
    <source>
        <dbReference type="Proteomes" id="UP001165492"/>
    </source>
</evidence>
<accession>A0ABS8HZY4</accession>
<evidence type="ECO:0000313" key="1">
    <source>
        <dbReference type="EMBL" id="MCC5468718.1"/>
    </source>
</evidence>
<dbReference type="EMBL" id="JAJHJB010000110">
    <property type="protein sequence ID" value="MCC5468718.1"/>
    <property type="molecule type" value="Genomic_DNA"/>
</dbReference>
<proteinExistence type="predicted"/>
<dbReference type="Gene3D" id="3.30.420.240">
    <property type="match status" value="1"/>
</dbReference>
<dbReference type="Proteomes" id="UP001165492">
    <property type="component" value="Unassembled WGS sequence"/>
</dbReference>
<keyword evidence="2" id="KW-1185">Reference proteome</keyword>
<organism evidence="1 2">
    <name type="scientific">Pelosinus baikalensis</name>
    <dbReference type="NCBI Taxonomy" id="2892015"/>
    <lineage>
        <taxon>Bacteria</taxon>
        <taxon>Bacillati</taxon>
        <taxon>Bacillota</taxon>
        <taxon>Negativicutes</taxon>
        <taxon>Selenomonadales</taxon>
        <taxon>Sporomusaceae</taxon>
        <taxon>Pelosinus</taxon>
    </lineage>
</organism>
<feature type="non-terminal residue" evidence="1">
    <location>
        <position position="1"/>
    </location>
</feature>
<comment type="caution">
    <text evidence="1">The sequence shown here is derived from an EMBL/GenBank/DDBJ whole genome shotgun (WGS) entry which is preliminary data.</text>
</comment>
<gene>
    <name evidence="1" type="ORF">LMF89_25625</name>
</gene>